<dbReference type="PANTHER" id="PTHR14074:SF16">
    <property type="entry name" value="ANTIVIRAL INNATE IMMUNE RESPONSE RECEPTOR RIG-I"/>
    <property type="match status" value="1"/>
</dbReference>
<evidence type="ECO:0000313" key="3">
    <source>
        <dbReference type="Proteomes" id="UP000035682"/>
    </source>
</evidence>
<name>A0A090KY49_STRRB</name>
<sequence length="980" mass="115874">MVPNADEWLEKLISKANTKEDVSEVVKICTKGRFHTCKKYFEVFKPYNDKKFIINALEALPNKIKERALLKMIPSCSLSLYSQLFSKKYDERLFEKILMCTKWHDIYKRFEVNPKYEIFCKSIKKQLSNYPGFTDYLGCLFLRELPYVDYFTSIEDNWYYDLRVAYSESDLNRAILMQFNPNFILFMNGIKMKHQIEEIRRRKLLGDQLQNDNKKISEVLEKLRFQKDYLEFLPEASKKAVGGLQPLKTYQLELVSVVDEDTENHILWIPEKAGKLSIISHIAVNHFQLHCKEQQLTRMLILVPHFKYVHYYKIYIRGLCSDLLNIYGVVDCEKNFNNINKIMAHDLVIMSGQMFYDLLKVNNSNYKLYFQDFSLIFIDHCEEIIEAHIYNSIMKLYNQYIYKKPKLIGITEYLGRHAENSENNSMDRLADLCHIFCCSKIDIVRNNIEDFYIDVPKKFQEIVISLSVPNCFNQMIFRESYTIEKAIDKYLCELSGNKNYQENKFPDIEETETYETYLNNIVQIIQQQLDENTKKILLSSINFLKCLAFTYSIHSVMPIKYLFNNCVLRLKRCIQNCEDISSLSKILFESYNRILLLNNDPKFEKTKEERNFPLTRLEKFIKQSSKKNYKSKILVRVSNEVIAVALDQWFAENDFRGKYNCSHTYVINFSDHNPNNEEIVTFYEERIQKFKDGKVNILITTDISQDDIDISILDAFVSYNCPITYNKPTGNFKASKGHPKNMILILSEGLLELNEQKLFERDKMMHCVATKLRKTNDEDFKRFIEKRIKINEIMNINYTKITKEFSNKNKDATYEIKCSSCMSHLCLSNDIGIFDNISNIIVNSNIWSKVIYTTDKHYKYTRTIMRVGLVYCKVCKTQTSDEIDENNALGIIIKVRQGFFIKLMTRDITFIDTVTKEEHYKKEWNLVENSLFLANEISEEDYFKYCQETMCHDPEMHLTFTKKMSSYINICRSSVNHKST</sequence>
<dbReference type="PROSITE" id="PS51789">
    <property type="entry name" value="RLR_CTR"/>
    <property type="match status" value="1"/>
</dbReference>
<dbReference type="AlphaFoldDB" id="A0A090KY49"/>
<dbReference type="WormBase" id="SRAE_1000062400">
    <property type="protein sequence ID" value="SRP10374"/>
    <property type="gene ID" value="WBGene00257221"/>
</dbReference>
<dbReference type="Proteomes" id="UP000035682">
    <property type="component" value="Unplaced"/>
</dbReference>
<dbReference type="Pfam" id="PF11648">
    <property type="entry name" value="RIG-I_C-RD"/>
    <property type="match status" value="1"/>
</dbReference>
<evidence type="ECO:0000313" key="4">
    <source>
        <dbReference type="WBParaSite" id="SRAE_1000062400.1"/>
    </source>
</evidence>
<accession>A0A090KY49</accession>
<keyword evidence="3" id="KW-1185">Reference proteome</keyword>
<dbReference type="RefSeq" id="XP_024501553.1">
    <property type="nucleotide sequence ID" value="XM_024647480.1"/>
</dbReference>
<dbReference type="CTD" id="36374716"/>
<proteinExistence type="predicted"/>
<organism evidence="2">
    <name type="scientific">Strongyloides ratti</name>
    <name type="common">Parasitic roundworm</name>
    <dbReference type="NCBI Taxonomy" id="34506"/>
    <lineage>
        <taxon>Eukaryota</taxon>
        <taxon>Metazoa</taxon>
        <taxon>Ecdysozoa</taxon>
        <taxon>Nematoda</taxon>
        <taxon>Chromadorea</taxon>
        <taxon>Rhabditida</taxon>
        <taxon>Tylenchina</taxon>
        <taxon>Panagrolaimomorpha</taxon>
        <taxon>Strongyloidoidea</taxon>
        <taxon>Strongyloididae</taxon>
        <taxon>Strongyloides</taxon>
    </lineage>
</organism>
<evidence type="ECO:0000259" key="1">
    <source>
        <dbReference type="PROSITE" id="PS51789"/>
    </source>
</evidence>
<dbReference type="InterPro" id="IPR027417">
    <property type="entry name" value="P-loop_NTPase"/>
</dbReference>
<evidence type="ECO:0000313" key="5">
    <source>
        <dbReference type="WormBase" id="SRAE_1000062400"/>
    </source>
</evidence>
<dbReference type="GeneID" id="36374716"/>
<dbReference type="Gene3D" id="3.40.50.300">
    <property type="entry name" value="P-loop containing nucleotide triphosphate hydrolases"/>
    <property type="match status" value="2"/>
</dbReference>
<dbReference type="GO" id="GO:0005737">
    <property type="term" value="C:cytoplasm"/>
    <property type="evidence" value="ECO:0007669"/>
    <property type="project" value="TreeGrafter"/>
</dbReference>
<reference evidence="4" key="2">
    <citation type="submission" date="2020-12" db="UniProtKB">
        <authorList>
            <consortium name="WormBaseParasite"/>
        </authorList>
    </citation>
    <scope>IDENTIFICATION</scope>
</reference>
<dbReference type="EMBL" id="LN609528">
    <property type="protein sequence ID" value="CEF62351.1"/>
    <property type="molecule type" value="Genomic_DNA"/>
</dbReference>
<feature type="domain" description="RLR CTR" evidence="1">
    <location>
        <begin position="804"/>
        <end position="941"/>
    </location>
</feature>
<dbReference type="OMA" id="NINKIMA"/>
<gene>
    <name evidence="2 4 5" type="ORF">SRAE_1000062400</name>
</gene>
<evidence type="ECO:0000313" key="2">
    <source>
        <dbReference type="EMBL" id="CEF62351.1"/>
    </source>
</evidence>
<dbReference type="STRING" id="34506.A0A090KY49"/>
<dbReference type="PANTHER" id="PTHR14074">
    <property type="entry name" value="HELICASE WITH DEATH DOMAIN-RELATED"/>
    <property type="match status" value="1"/>
</dbReference>
<dbReference type="InterPro" id="IPR051363">
    <property type="entry name" value="RLR_Helicase"/>
</dbReference>
<dbReference type="Gene3D" id="2.170.150.30">
    <property type="entry name" value="RIG-I-like receptor, C-terminal regulatory domain"/>
    <property type="match status" value="1"/>
</dbReference>
<dbReference type="InterPro" id="IPR038557">
    <property type="entry name" value="RLR_C_sf"/>
</dbReference>
<protein>
    <submittedName>
        <fullName evidence="4">RLR CTR domain-containing protein</fullName>
    </submittedName>
</protein>
<dbReference type="WBParaSite" id="SRAE_1000062400.1">
    <property type="protein sequence ID" value="SRAE_1000062400.1"/>
    <property type="gene ID" value="WBGene00257221"/>
</dbReference>
<dbReference type="InterPro" id="IPR021673">
    <property type="entry name" value="RLR_CTR"/>
</dbReference>
<reference evidence="2 3" key="1">
    <citation type="submission" date="2014-09" db="EMBL/GenBank/DDBJ databases">
        <authorList>
            <person name="Martin A.A."/>
        </authorList>
    </citation>
    <scope>NUCLEOTIDE SEQUENCE</scope>
    <source>
        <strain evidence="3">ED321</strain>
        <strain evidence="2">ED321 Heterogonic</strain>
    </source>
</reference>